<dbReference type="AlphaFoldDB" id="A0A5R9F3V8"/>
<dbReference type="OrthoDB" id="2966171at2"/>
<comment type="caution">
    <text evidence="1">The sequence shown here is derived from an EMBL/GenBank/DDBJ whole genome shotgun (WGS) entry which is preliminary data.</text>
</comment>
<gene>
    <name evidence="1" type="ORF">FCL54_07650</name>
</gene>
<evidence type="ECO:0000313" key="2">
    <source>
        <dbReference type="Proteomes" id="UP000308230"/>
    </source>
</evidence>
<dbReference type="Gene3D" id="1.20.5.850">
    <property type="entry name" value="Rbstp2229 protein"/>
    <property type="match status" value="1"/>
</dbReference>
<dbReference type="EMBL" id="SWLG01000005">
    <property type="protein sequence ID" value="TLS37691.1"/>
    <property type="molecule type" value="Genomic_DNA"/>
</dbReference>
<accession>A0A5R9F3V8</accession>
<dbReference type="Gene3D" id="3.30.310.120">
    <property type="entry name" value="Rbstp2229 like protein"/>
    <property type="match status" value="1"/>
</dbReference>
<dbReference type="Proteomes" id="UP000308230">
    <property type="component" value="Unassembled WGS sequence"/>
</dbReference>
<dbReference type="Pfam" id="PF08968">
    <property type="entry name" value="DUF1885"/>
    <property type="match status" value="1"/>
</dbReference>
<dbReference type="SUPFAM" id="SSF111171">
    <property type="entry name" value="Rbstp2229 protein"/>
    <property type="match status" value="1"/>
</dbReference>
<keyword evidence="2" id="KW-1185">Reference proteome</keyword>
<evidence type="ECO:0000313" key="1">
    <source>
        <dbReference type="EMBL" id="TLS37691.1"/>
    </source>
</evidence>
<dbReference type="InterPro" id="IPR036294">
    <property type="entry name" value="Rbstp2229-like_sf"/>
</dbReference>
<proteinExistence type="predicted"/>
<reference evidence="1 2" key="1">
    <citation type="submission" date="2019-04" db="EMBL/GenBank/DDBJ databases">
        <title>Bacillus caeni sp. nov., a bacterium isolated from mangrove sediment.</title>
        <authorList>
            <person name="Huang H."/>
            <person name="Mo K."/>
            <person name="Hu Y."/>
        </authorList>
    </citation>
    <scope>NUCLEOTIDE SEQUENCE [LARGE SCALE GENOMIC DNA]</scope>
    <source>
        <strain evidence="1 2">HB172195</strain>
    </source>
</reference>
<protein>
    <submittedName>
        <fullName evidence="1">DUF1885 family protein</fullName>
    </submittedName>
</protein>
<dbReference type="InterPro" id="IPR015062">
    <property type="entry name" value="DUF1885"/>
</dbReference>
<sequence length="137" mass="15772">MGKSAFVKLVTDSLKQEITIEEIKALLKSYIDHTYKTGEQLNWSYMQAAFPYQIEETSEGRNKWFYLKGNTSGYYYIVVGLDKQNENNAGPVIQIALPEKSTHGDKGKAIEFCKYIASKLQGELTLFNGRKMFYYKK</sequence>
<dbReference type="RefSeq" id="WP_138125015.1">
    <property type="nucleotide sequence ID" value="NZ_SWLG01000005.1"/>
</dbReference>
<organism evidence="1 2">
    <name type="scientific">Exobacillus caeni</name>
    <dbReference type="NCBI Taxonomy" id="2574798"/>
    <lineage>
        <taxon>Bacteria</taxon>
        <taxon>Bacillati</taxon>
        <taxon>Bacillota</taxon>
        <taxon>Bacilli</taxon>
        <taxon>Bacillales</taxon>
        <taxon>Guptibacillaceae</taxon>
        <taxon>Exobacillus</taxon>
    </lineage>
</organism>
<name>A0A5R9F3V8_9BACL</name>